<dbReference type="EMBL" id="JAKJXP020000172">
    <property type="protein sequence ID" value="KAK7740026.1"/>
    <property type="molecule type" value="Genomic_DNA"/>
</dbReference>
<reference evidence="2 3" key="1">
    <citation type="submission" date="2024-02" db="EMBL/GenBank/DDBJ databases">
        <title>De novo assembly and annotation of 12 fungi associated with fruit tree decline syndrome in Ontario, Canada.</title>
        <authorList>
            <person name="Sulman M."/>
            <person name="Ellouze W."/>
            <person name="Ilyukhin E."/>
        </authorList>
    </citation>
    <scope>NUCLEOTIDE SEQUENCE [LARGE SCALE GENOMIC DNA]</scope>
    <source>
        <strain evidence="2 3">M11/M66-122</strain>
    </source>
</reference>
<protein>
    <submittedName>
        <fullName evidence="2">Uncharacterized protein</fullName>
    </submittedName>
</protein>
<gene>
    <name evidence="2" type="ORF">SLS62_011142</name>
</gene>
<evidence type="ECO:0000313" key="3">
    <source>
        <dbReference type="Proteomes" id="UP001320420"/>
    </source>
</evidence>
<feature type="compositionally biased region" description="Pro residues" evidence="1">
    <location>
        <begin position="111"/>
        <end position="127"/>
    </location>
</feature>
<name>A0AAN9UDS7_9PEZI</name>
<feature type="region of interest" description="Disordered" evidence="1">
    <location>
        <begin position="47"/>
        <end position="70"/>
    </location>
</feature>
<feature type="region of interest" description="Disordered" evidence="1">
    <location>
        <begin position="110"/>
        <end position="135"/>
    </location>
</feature>
<evidence type="ECO:0000313" key="2">
    <source>
        <dbReference type="EMBL" id="KAK7740026.1"/>
    </source>
</evidence>
<dbReference type="AlphaFoldDB" id="A0AAN9UDS7"/>
<proteinExistence type="predicted"/>
<evidence type="ECO:0000256" key="1">
    <source>
        <dbReference type="SAM" id="MobiDB-lite"/>
    </source>
</evidence>
<dbReference type="Proteomes" id="UP001320420">
    <property type="component" value="Unassembled WGS sequence"/>
</dbReference>
<sequence>MAHTREIVKPTFFERFIMKAIFSTLALAALALALPTNLKNDARQFQIEPPSTSFPDPVGEPPVTLPPDTPVILPPITGPIQVGKRDDAAKAARGGGDEWIIFPPVTGPLIPDKPIPGSPIKPDPTVPGKPLTPGK</sequence>
<accession>A0AAN9UDS7</accession>
<feature type="compositionally biased region" description="Pro residues" evidence="1">
    <location>
        <begin position="58"/>
        <end position="70"/>
    </location>
</feature>
<comment type="caution">
    <text evidence="2">The sequence shown here is derived from an EMBL/GenBank/DDBJ whole genome shotgun (WGS) entry which is preliminary data.</text>
</comment>
<organism evidence="2 3">
    <name type="scientific">Diatrype stigma</name>
    <dbReference type="NCBI Taxonomy" id="117547"/>
    <lineage>
        <taxon>Eukaryota</taxon>
        <taxon>Fungi</taxon>
        <taxon>Dikarya</taxon>
        <taxon>Ascomycota</taxon>
        <taxon>Pezizomycotina</taxon>
        <taxon>Sordariomycetes</taxon>
        <taxon>Xylariomycetidae</taxon>
        <taxon>Xylariales</taxon>
        <taxon>Diatrypaceae</taxon>
        <taxon>Diatrype</taxon>
    </lineage>
</organism>
<keyword evidence="3" id="KW-1185">Reference proteome</keyword>